<accession>A0ABQ5HIA2</accession>
<dbReference type="EMBL" id="BQNB010019585">
    <property type="protein sequence ID" value="GJT86843.1"/>
    <property type="molecule type" value="Genomic_DNA"/>
</dbReference>
<proteinExistence type="predicted"/>
<dbReference type="Proteomes" id="UP001151760">
    <property type="component" value="Unassembled WGS sequence"/>
</dbReference>
<reference evidence="1" key="1">
    <citation type="journal article" date="2022" name="Int. J. Mol. Sci.">
        <title>Draft Genome of Tanacetum Coccineum: Genomic Comparison of Closely Related Tanacetum-Family Plants.</title>
        <authorList>
            <person name="Yamashiro T."/>
            <person name="Shiraishi A."/>
            <person name="Nakayama K."/>
            <person name="Satake H."/>
        </authorList>
    </citation>
    <scope>NUCLEOTIDE SEQUENCE</scope>
</reference>
<sequence>MGEVNIIFSKDSVYKFEPLDPLSKSTPSKSRMWQIPENNLDNLKSTREEEDGTSKAMDPQDWLGSKTLIFGFYVSTDLEVVSLRGGKILLFFVLPEGCDLLALAELFNFVEVNIGVIATNYSLGFVKLGHVLET</sequence>
<protein>
    <submittedName>
        <fullName evidence="1">Uncharacterized protein</fullName>
    </submittedName>
</protein>
<organism evidence="1 2">
    <name type="scientific">Tanacetum coccineum</name>
    <dbReference type="NCBI Taxonomy" id="301880"/>
    <lineage>
        <taxon>Eukaryota</taxon>
        <taxon>Viridiplantae</taxon>
        <taxon>Streptophyta</taxon>
        <taxon>Embryophyta</taxon>
        <taxon>Tracheophyta</taxon>
        <taxon>Spermatophyta</taxon>
        <taxon>Magnoliopsida</taxon>
        <taxon>eudicotyledons</taxon>
        <taxon>Gunneridae</taxon>
        <taxon>Pentapetalae</taxon>
        <taxon>asterids</taxon>
        <taxon>campanulids</taxon>
        <taxon>Asterales</taxon>
        <taxon>Asteraceae</taxon>
        <taxon>Asteroideae</taxon>
        <taxon>Anthemideae</taxon>
        <taxon>Anthemidinae</taxon>
        <taxon>Tanacetum</taxon>
    </lineage>
</organism>
<keyword evidence="2" id="KW-1185">Reference proteome</keyword>
<comment type="caution">
    <text evidence="1">The sequence shown here is derived from an EMBL/GenBank/DDBJ whole genome shotgun (WGS) entry which is preliminary data.</text>
</comment>
<evidence type="ECO:0000313" key="1">
    <source>
        <dbReference type="EMBL" id="GJT86843.1"/>
    </source>
</evidence>
<reference evidence="1" key="2">
    <citation type="submission" date="2022-01" db="EMBL/GenBank/DDBJ databases">
        <authorList>
            <person name="Yamashiro T."/>
            <person name="Shiraishi A."/>
            <person name="Satake H."/>
            <person name="Nakayama K."/>
        </authorList>
    </citation>
    <scope>NUCLEOTIDE SEQUENCE</scope>
</reference>
<evidence type="ECO:0000313" key="2">
    <source>
        <dbReference type="Proteomes" id="UP001151760"/>
    </source>
</evidence>
<gene>
    <name evidence="1" type="ORF">Tco_1068560</name>
</gene>
<name>A0ABQ5HIA2_9ASTR</name>